<comment type="caution">
    <text evidence="9">The sequence shown here is derived from an EMBL/GenBank/DDBJ whole genome shotgun (WGS) entry which is preliminary data.</text>
</comment>
<dbReference type="GO" id="GO:0030313">
    <property type="term" value="C:cell envelope"/>
    <property type="evidence" value="ECO:0007669"/>
    <property type="project" value="UniProtKB-SubCell"/>
</dbReference>
<evidence type="ECO:0000256" key="3">
    <source>
        <dbReference type="ARBA" id="ARBA00022617"/>
    </source>
</evidence>
<keyword evidence="7" id="KW-0408">Iron</keyword>
<accession>A0A928VNR8</accession>
<reference evidence="9" key="1">
    <citation type="submission" date="2020-10" db="EMBL/GenBank/DDBJ databases">
        <authorList>
            <person name="Castelo-Branco R."/>
            <person name="Eusebio N."/>
            <person name="Adriana R."/>
            <person name="Vieira A."/>
            <person name="Brugerolle De Fraissinette N."/>
            <person name="Rezende De Castro R."/>
            <person name="Schneider M.P."/>
            <person name="Vasconcelos V."/>
            <person name="Leao P.N."/>
        </authorList>
    </citation>
    <scope>NUCLEOTIDE SEQUENCE</scope>
    <source>
        <strain evidence="9">LEGE 11480</strain>
    </source>
</reference>
<keyword evidence="3" id="KW-0349">Heme</keyword>
<keyword evidence="2" id="KW-0813">Transport</keyword>
<feature type="domain" description="Tetrahaem cytochrome" evidence="8">
    <location>
        <begin position="25"/>
        <end position="124"/>
    </location>
</feature>
<dbReference type="InterPro" id="IPR036280">
    <property type="entry name" value="Multihaem_cyt_sf"/>
</dbReference>
<dbReference type="PANTHER" id="PTHR35038">
    <property type="entry name" value="DISSIMILATORY SULFITE REDUCTASE SIRA"/>
    <property type="match status" value="1"/>
</dbReference>
<evidence type="ECO:0000256" key="6">
    <source>
        <dbReference type="ARBA" id="ARBA00022982"/>
    </source>
</evidence>
<gene>
    <name evidence="9" type="ORF">IQ266_08585</name>
</gene>
<evidence type="ECO:0000259" key="8">
    <source>
        <dbReference type="Pfam" id="PF14537"/>
    </source>
</evidence>
<dbReference type="EMBL" id="JADEXQ010000022">
    <property type="protein sequence ID" value="MBE9029782.1"/>
    <property type="molecule type" value="Genomic_DNA"/>
</dbReference>
<evidence type="ECO:0000256" key="5">
    <source>
        <dbReference type="ARBA" id="ARBA00022729"/>
    </source>
</evidence>
<dbReference type="Proteomes" id="UP000625316">
    <property type="component" value="Unassembled WGS sequence"/>
</dbReference>
<dbReference type="InterPro" id="IPR051829">
    <property type="entry name" value="Multiheme_Cytochr_ET"/>
</dbReference>
<proteinExistence type="predicted"/>
<dbReference type="Gene3D" id="1.10.1130.10">
    <property type="entry name" value="Flavocytochrome C3, Chain A"/>
    <property type="match status" value="1"/>
</dbReference>
<keyword evidence="6" id="KW-0249">Electron transport</keyword>
<dbReference type="InterPro" id="IPR012286">
    <property type="entry name" value="Tetrahaem_cytochrome"/>
</dbReference>
<keyword evidence="5" id="KW-0732">Signal</keyword>
<dbReference type="PANTHER" id="PTHR35038:SF8">
    <property type="entry name" value="C-TYPE POLYHEME CYTOCHROME OMCC"/>
    <property type="match status" value="1"/>
</dbReference>
<name>A0A928VNR8_9CYAN</name>
<evidence type="ECO:0000313" key="10">
    <source>
        <dbReference type="Proteomes" id="UP000625316"/>
    </source>
</evidence>
<keyword evidence="10" id="KW-1185">Reference proteome</keyword>
<dbReference type="SUPFAM" id="SSF48695">
    <property type="entry name" value="Multiheme cytochromes"/>
    <property type="match status" value="1"/>
</dbReference>
<evidence type="ECO:0000256" key="4">
    <source>
        <dbReference type="ARBA" id="ARBA00022723"/>
    </source>
</evidence>
<organism evidence="9 10">
    <name type="scientific">Romeriopsis navalis LEGE 11480</name>
    <dbReference type="NCBI Taxonomy" id="2777977"/>
    <lineage>
        <taxon>Bacteria</taxon>
        <taxon>Bacillati</taxon>
        <taxon>Cyanobacteriota</taxon>
        <taxon>Cyanophyceae</taxon>
        <taxon>Leptolyngbyales</taxon>
        <taxon>Leptolyngbyaceae</taxon>
        <taxon>Romeriopsis</taxon>
        <taxon>Romeriopsis navalis</taxon>
    </lineage>
</organism>
<dbReference type="GO" id="GO:0046872">
    <property type="term" value="F:metal ion binding"/>
    <property type="evidence" value="ECO:0007669"/>
    <property type="project" value="UniProtKB-KW"/>
</dbReference>
<dbReference type="Pfam" id="PF14537">
    <property type="entry name" value="Cytochrom_c3_2"/>
    <property type="match status" value="1"/>
</dbReference>
<keyword evidence="4" id="KW-0479">Metal-binding</keyword>
<evidence type="ECO:0000256" key="7">
    <source>
        <dbReference type="ARBA" id="ARBA00023004"/>
    </source>
</evidence>
<comment type="subcellular location">
    <subcellularLocation>
        <location evidence="1">Cell envelope</location>
    </subcellularLocation>
</comment>
<dbReference type="AlphaFoldDB" id="A0A928VNR8"/>
<protein>
    <submittedName>
        <fullName evidence="9">Cytochrome c3 family protein</fullName>
    </submittedName>
</protein>
<evidence type="ECO:0000256" key="1">
    <source>
        <dbReference type="ARBA" id="ARBA00004196"/>
    </source>
</evidence>
<dbReference type="GO" id="GO:0016491">
    <property type="term" value="F:oxidoreductase activity"/>
    <property type="evidence" value="ECO:0007669"/>
    <property type="project" value="TreeGrafter"/>
</dbReference>
<evidence type="ECO:0000256" key="2">
    <source>
        <dbReference type="ARBA" id="ARBA00022448"/>
    </source>
</evidence>
<sequence length="249" mass="27903">MIPAALAVSQDQLETINQQWKGSAHALNDVNCASCHKDKKTKALVNNLGPESCKSCHEGEVDTFLLGKHGIRLLEKQSPLTPDRARIPMQADAHSKSMNCNACHNVHSVKTVPAAVDSCLTCHSDQHSLNYEKSKHAQLFQAKAARLPRPDQASVTCATCHLPRSLMDEDDEDSVFVNHNNTYTLLPRDRMVRDVCMNCHGMEYSYNNIFDDENVEANFDHASTQDLKTLEMMRTAEKVRGVKRRRSSD</sequence>
<evidence type="ECO:0000313" key="9">
    <source>
        <dbReference type="EMBL" id="MBE9029782.1"/>
    </source>
</evidence>